<dbReference type="Pfam" id="PF01882">
    <property type="entry name" value="DUF58"/>
    <property type="match status" value="1"/>
</dbReference>
<dbReference type="HOGENOM" id="CLU_052321_2_1_2"/>
<dbReference type="EMBL" id="CP002100">
    <property type="protein sequence ID" value="ADN51314.1"/>
    <property type="molecule type" value="Genomic_DNA"/>
</dbReference>
<dbReference type="Proteomes" id="UP000006681">
    <property type="component" value="Chromosome"/>
</dbReference>
<dbReference type="GeneID" id="9752891"/>
<keyword evidence="4" id="KW-1185">Reference proteome</keyword>
<dbReference type="PANTHER" id="PTHR34351:SF1">
    <property type="entry name" value="SLR1927 PROTEIN"/>
    <property type="match status" value="1"/>
</dbReference>
<feature type="domain" description="DUF58" evidence="2">
    <location>
        <begin position="203"/>
        <end position="314"/>
    </location>
</feature>
<proteinExistence type="predicted"/>
<dbReference type="PANTHER" id="PTHR34351">
    <property type="entry name" value="SLR1927 PROTEIN-RELATED"/>
    <property type="match status" value="1"/>
</dbReference>
<evidence type="ECO:0000259" key="2">
    <source>
        <dbReference type="Pfam" id="PF01882"/>
    </source>
</evidence>
<keyword evidence="1" id="KW-0472">Membrane</keyword>
<reference evidence="4" key="2">
    <citation type="journal article" date="2010" name="Stand. Genomic Sci.">
        <title>Complete genome sequence of Vulcanisaeta distributa type strain (IC-017T).</title>
        <authorList>
            <person name="Mavromatis K."/>
            <person name="Sikorski J."/>
            <person name="Pabst E."/>
            <person name="Teshima H."/>
            <person name="Lapidus A."/>
            <person name="Lucas S."/>
            <person name="Nolan M."/>
            <person name="Glavina Del Rio T."/>
            <person name="Cheng J."/>
            <person name="Bruce D."/>
            <person name="Goodwin L."/>
            <person name="Pitluck S."/>
            <person name="Liolios K."/>
            <person name="Ivanova N."/>
            <person name="Mikhailova N."/>
            <person name="Pati A."/>
            <person name="Chen A."/>
            <person name="Palaniappan K."/>
            <person name="Land M."/>
            <person name="Hauser L."/>
            <person name="Chang Y."/>
            <person name="Jeffries C."/>
            <person name="Rohde M."/>
            <person name="Spring S."/>
            <person name="Goker M."/>
            <person name="Wirth R."/>
            <person name="Woyke T."/>
            <person name="Bristow J."/>
            <person name="Eisen J."/>
            <person name="Markowitz V."/>
            <person name="Hugenholtz P."/>
            <person name="Klenk H."/>
            <person name="Kyrpides N."/>
        </authorList>
    </citation>
    <scope>NUCLEOTIDE SEQUENCE [LARGE SCALE GENOMIC DNA]</scope>
    <source>
        <strain evidence="4">DSM 14429 / JCM 11212 / NBRC 100878 / IC-017</strain>
    </source>
</reference>
<dbReference type="AlphaFoldDB" id="E1QNM6"/>
<accession>E1QNM6</accession>
<name>E1QNM6_VULDI</name>
<dbReference type="OrthoDB" id="31512at2157"/>
<dbReference type="KEGG" id="vdi:Vdis_1942"/>
<dbReference type="InterPro" id="IPR002881">
    <property type="entry name" value="DUF58"/>
</dbReference>
<keyword evidence="1" id="KW-1133">Transmembrane helix</keyword>
<feature type="transmembrane region" description="Helical" evidence="1">
    <location>
        <begin position="7"/>
        <end position="24"/>
    </location>
</feature>
<dbReference type="eggNOG" id="arCOG02742">
    <property type="taxonomic scope" value="Archaea"/>
</dbReference>
<dbReference type="STRING" id="572478.Vdis_1942"/>
<gene>
    <name evidence="3" type="ordered locus">Vdis_1942</name>
</gene>
<sequence length="430" mass="48492">MREFSKILLLLIILPMIIAVAAVLTTSKLYILPILFPLITLVIALSLDEKPTISITLNADKSVMYVDEELNIELNVKIHGGFGLLIIRAPPNPDTLMAEGFELVKGNNVHVIFKGFGDVDRRFTYVLKAVKRGNYSLGSIDYVYYNALGIHEPIKGSIKLGGNVQVIPRIKIVRRVLGMVKPRQGLPRYSPSRLGPYSTEFRSVRNYVPGDPYKFINWKATARDPGGKVMVNEYEREGLRTTIILLDVGWWMRYGTAEDNPLEYGVSLILSLSRVLLRYGYNVGLWTIPTGPRVIPSSGTTQYYRLLRELMVVRALPIKGYIMDPALYRLIQETNPALIIVTNMNVESAERVITLLNKLPSRALIIDIVPDTILMRSLVKGLPCNQWVIRNRVRLYKALPRNAKVITWDPACEGIGSLIAKISTYLGRWL</sequence>
<protein>
    <recommendedName>
        <fullName evidence="2">DUF58 domain-containing protein</fullName>
    </recommendedName>
</protein>
<dbReference type="RefSeq" id="WP_013337039.1">
    <property type="nucleotide sequence ID" value="NC_014537.1"/>
</dbReference>
<evidence type="ECO:0000256" key="1">
    <source>
        <dbReference type="SAM" id="Phobius"/>
    </source>
</evidence>
<keyword evidence="1" id="KW-0812">Transmembrane</keyword>
<reference evidence="3 4" key="1">
    <citation type="journal article" date="2010" name="Stand. Genomic Sci.">
        <title>Complete genome sequence of Vulcanisaeta distributa type strain (IC-017).</title>
        <authorList>
            <person name="Mavromatis K."/>
            <person name="Sikorski J."/>
            <person name="Pabst E."/>
            <person name="Teshima H."/>
            <person name="Lapidus A."/>
            <person name="Lucas S."/>
            <person name="Nolan M."/>
            <person name="Glavina Del Rio T."/>
            <person name="Cheng J.F."/>
            <person name="Bruce D."/>
            <person name="Goodwin L."/>
            <person name="Pitluck S."/>
            <person name="Liolios K."/>
            <person name="Ivanova N."/>
            <person name="Mikhailova N."/>
            <person name="Pati A."/>
            <person name="Chen A."/>
            <person name="Palaniappan K."/>
            <person name="Land M."/>
            <person name="Hauser L."/>
            <person name="Chang Y.J."/>
            <person name="Jeffries C.D."/>
            <person name="Rohde M."/>
            <person name="Spring S."/>
            <person name="Goker M."/>
            <person name="Wirth R."/>
            <person name="Woyke T."/>
            <person name="Bristow J."/>
            <person name="Eisen J.A."/>
            <person name="Markowitz V."/>
            <person name="Hugenholtz P."/>
            <person name="Klenk H.P."/>
            <person name="Kyrpides N.C."/>
        </authorList>
    </citation>
    <scope>NUCLEOTIDE SEQUENCE [LARGE SCALE GENOMIC DNA]</scope>
    <source>
        <strain evidence="4">DSM 14429 / JCM 11212 / NBRC 100878 / IC-017</strain>
    </source>
</reference>
<organism evidence="3 4">
    <name type="scientific">Vulcanisaeta distributa (strain DSM 14429 / JCM 11212 / NBRC 100878 / IC-017)</name>
    <dbReference type="NCBI Taxonomy" id="572478"/>
    <lineage>
        <taxon>Archaea</taxon>
        <taxon>Thermoproteota</taxon>
        <taxon>Thermoprotei</taxon>
        <taxon>Thermoproteales</taxon>
        <taxon>Thermoproteaceae</taxon>
        <taxon>Vulcanisaeta</taxon>
    </lineage>
</organism>
<evidence type="ECO:0000313" key="3">
    <source>
        <dbReference type="EMBL" id="ADN51314.1"/>
    </source>
</evidence>
<evidence type="ECO:0000313" key="4">
    <source>
        <dbReference type="Proteomes" id="UP000006681"/>
    </source>
</evidence>